<feature type="transmembrane region" description="Helical" evidence="5">
    <location>
        <begin position="68"/>
        <end position="91"/>
    </location>
</feature>
<feature type="transmembrane region" description="Helical" evidence="5">
    <location>
        <begin position="33"/>
        <end position="56"/>
    </location>
</feature>
<reference evidence="7" key="1">
    <citation type="submission" date="2020-12" db="EMBL/GenBank/DDBJ databases">
        <title>Pontibaca salina gen. nov., sp. nov., isolated from marine sediment.</title>
        <authorList>
            <person name="Bo J."/>
            <person name="Wang S."/>
            <person name="Song X."/>
            <person name="Du Z."/>
        </authorList>
    </citation>
    <scope>NUCLEOTIDE SEQUENCE</scope>
    <source>
        <strain evidence="7">S1109L</strain>
    </source>
</reference>
<dbReference type="RefSeq" id="WP_198684388.1">
    <property type="nucleotide sequence ID" value="NZ_JAEIJD010000001.1"/>
</dbReference>
<dbReference type="Pfam" id="PF04893">
    <property type="entry name" value="Yip1"/>
    <property type="match status" value="1"/>
</dbReference>
<evidence type="ECO:0000256" key="5">
    <source>
        <dbReference type="SAM" id="Phobius"/>
    </source>
</evidence>
<feature type="domain" description="Yip1" evidence="6">
    <location>
        <begin position="12"/>
        <end position="180"/>
    </location>
</feature>
<feature type="transmembrane region" description="Helical" evidence="5">
    <location>
        <begin position="133"/>
        <end position="152"/>
    </location>
</feature>
<dbReference type="Proteomes" id="UP000613255">
    <property type="component" value="Unassembled WGS sequence"/>
</dbReference>
<evidence type="ECO:0000256" key="3">
    <source>
        <dbReference type="ARBA" id="ARBA00022989"/>
    </source>
</evidence>
<keyword evidence="8" id="KW-1185">Reference proteome</keyword>
<dbReference type="EMBL" id="JAEIJD010000001">
    <property type="protein sequence ID" value="MBI6628360.1"/>
    <property type="molecule type" value="Genomic_DNA"/>
</dbReference>
<feature type="transmembrane region" description="Helical" evidence="5">
    <location>
        <begin position="103"/>
        <end position="127"/>
    </location>
</feature>
<dbReference type="GO" id="GO:0016020">
    <property type="term" value="C:membrane"/>
    <property type="evidence" value="ECO:0007669"/>
    <property type="project" value="UniProtKB-SubCell"/>
</dbReference>
<evidence type="ECO:0000256" key="1">
    <source>
        <dbReference type="ARBA" id="ARBA00004141"/>
    </source>
</evidence>
<evidence type="ECO:0000256" key="4">
    <source>
        <dbReference type="ARBA" id="ARBA00023136"/>
    </source>
</evidence>
<comment type="subcellular location">
    <subcellularLocation>
        <location evidence="1">Membrane</location>
        <topology evidence="1">Multi-pass membrane protein</topology>
    </subcellularLocation>
</comment>
<feature type="transmembrane region" description="Helical" evidence="5">
    <location>
        <begin position="164"/>
        <end position="190"/>
    </location>
</feature>
<name>A0A934LYW4_9RHOB</name>
<evidence type="ECO:0000256" key="2">
    <source>
        <dbReference type="ARBA" id="ARBA00022692"/>
    </source>
</evidence>
<proteinExistence type="predicted"/>
<keyword evidence="4 5" id="KW-0472">Membrane</keyword>
<dbReference type="AlphaFoldDB" id="A0A934LYW4"/>
<evidence type="ECO:0000313" key="7">
    <source>
        <dbReference type="EMBL" id="MBI6628360.1"/>
    </source>
</evidence>
<evidence type="ECO:0000259" key="6">
    <source>
        <dbReference type="Pfam" id="PF04893"/>
    </source>
</evidence>
<evidence type="ECO:0000313" key="8">
    <source>
        <dbReference type="Proteomes" id="UP000613255"/>
    </source>
</evidence>
<sequence length="196" mass="20653">MTGTDWRPLTVATITDPAGAARTLIGLGLTRDVLWTALLLVAVLNALLFAVSNIALPPPPELSVLLPAPILYFVVVAAGLSLSVVSLHVFGRLLGGTGTLEDIMVLVGWIQLLRVAIQAVALFLALLAPVLSAMVVLAAVFYGIFIMLHFINQAHNFGSLMRSAGVLLISALAILLVLTFILSFVGGSFLEAYAHV</sequence>
<keyword evidence="2 5" id="KW-0812">Transmembrane</keyword>
<keyword evidence="3 5" id="KW-1133">Transmembrane helix</keyword>
<protein>
    <submittedName>
        <fullName evidence="7">YIP1 family protein</fullName>
    </submittedName>
</protein>
<comment type="caution">
    <text evidence="7">The sequence shown here is derived from an EMBL/GenBank/DDBJ whole genome shotgun (WGS) entry which is preliminary data.</text>
</comment>
<gene>
    <name evidence="7" type="ORF">JAO82_00565</name>
</gene>
<dbReference type="InterPro" id="IPR006977">
    <property type="entry name" value="Yip1_dom"/>
</dbReference>
<accession>A0A934LYW4</accession>
<organism evidence="7 8">
    <name type="scientific">Pontibaca salina</name>
    <dbReference type="NCBI Taxonomy" id="2795731"/>
    <lineage>
        <taxon>Bacteria</taxon>
        <taxon>Pseudomonadati</taxon>
        <taxon>Pseudomonadota</taxon>
        <taxon>Alphaproteobacteria</taxon>
        <taxon>Rhodobacterales</taxon>
        <taxon>Roseobacteraceae</taxon>
        <taxon>Pontibaca</taxon>
    </lineage>
</organism>